<keyword evidence="4" id="KW-0472">Membrane</keyword>
<evidence type="ECO:0000259" key="5">
    <source>
        <dbReference type="PROSITE" id="PS50850"/>
    </source>
</evidence>
<feature type="transmembrane region" description="Helical" evidence="4">
    <location>
        <begin position="175"/>
        <end position="196"/>
    </location>
</feature>
<sequence>MNAVAPVLSSPAVSEKAPSSQVEERSSTSENTSSPQPVSLDGGLRGWCAVAGAWFIQFCMVGTVTSFGVTQTYYAQHFLTRYTLSDLSWIGTAPLFLEYFFGLSVGQLLDAGHFHWTVFVGTLVFLFSLFMLSLAREGQYYQVFLAQGIGMGAGLGICFLPTSGIVPNHFTRRRALAMGITTTGTSVGGFFFSVLFSHFLNGSIGFKWGIRICAFICLGCLIAANLLMRTHPEGWIAPAQQPSESSSPRKTPPIRALFKNVSYVLTITYGFVVCLGLWFPNFMVQLFAESHGISPGLSSWLLAIINISSIFGRILPNWLADRWGVFEVYMPCTALAGVLAILMLVCTHPASIVVFCILYGFFSGSVVSLYFPAVLCLDPNVGESGVRLGLACMPVGLALLIGTPIASTIVGTHNRWWAGCVFAGVTEIGSAGLLIIAYLNKRKLDARTVALKPDSD</sequence>
<evidence type="ECO:0000256" key="3">
    <source>
        <dbReference type="SAM" id="MobiDB-lite"/>
    </source>
</evidence>
<evidence type="ECO:0000256" key="1">
    <source>
        <dbReference type="ARBA" id="ARBA00004141"/>
    </source>
</evidence>
<dbReference type="GO" id="GO:0016020">
    <property type="term" value="C:membrane"/>
    <property type="evidence" value="ECO:0007669"/>
    <property type="project" value="UniProtKB-SubCell"/>
</dbReference>
<dbReference type="SUPFAM" id="SSF103473">
    <property type="entry name" value="MFS general substrate transporter"/>
    <property type="match status" value="1"/>
</dbReference>
<dbReference type="eggNOG" id="KOG2504">
    <property type="taxonomic scope" value="Eukaryota"/>
</dbReference>
<evidence type="ECO:0000313" key="7">
    <source>
        <dbReference type="Proteomes" id="UP000030671"/>
    </source>
</evidence>
<keyword evidence="4" id="KW-0812">Transmembrane</keyword>
<dbReference type="RefSeq" id="XP_009552526.1">
    <property type="nucleotide sequence ID" value="XM_009554231.1"/>
</dbReference>
<feature type="transmembrane region" description="Helical" evidence="4">
    <location>
        <begin position="351"/>
        <end position="376"/>
    </location>
</feature>
<feature type="transmembrane region" description="Helical" evidence="4">
    <location>
        <begin position="89"/>
        <end position="109"/>
    </location>
</feature>
<dbReference type="GeneID" id="20678825"/>
<evidence type="ECO:0000313" key="6">
    <source>
        <dbReference type="EMBL" id="ETW75337.1"/>
    </source>
</evidence>
<dbReference type="PANTHER" id="PTHR11360">
    <property type="entry name" value="MONOCARBOXYLATE TRANSPORTER"/>
    <property type="match status" value="1"/>
</dbReference>
<dbReference type="OrthoDB" id="6499973at2759"/>
<keyword evidence="4" id="KW-1133">Transmembrane helix</keyword>
<dbReference type="Gene3D" id="1.20.1250.20">
    <property type="entry name" value="MFS general substrate transporter like domains"/>
    <property type="match status" value="2"/>
</dbReference>
<feature type="domain" description="Major facilitator superfamily (MFS) profile" evidence="5">
    <location>
        <begin position="262"/>
        <end position="456"/>
    </location>
</feature>
<feature type="region of interest" description="Disordered" evidence="3">
    <location>
        <begin position="1"/>
        <end position="39"/>
    </location>
</feature>
<feature type="transmembrane region" description="Helical" evidence="4">
    <location>
        <begin position="141"/>
        <end position="163"/>
    </location>
</feature>
<feature type="transmembrane region" description="Helical" evidence="4">
    <location>
        <begin position="328"/>
        <end position="345"/>
    </location>
</feature>
<dbReference type="InterPro" id="IPR020846">
    <property type="entry name" value="MFS_dom"/>
</dbReference>
<feature type="transmembrane region" description="Helical" evidence="4">
    <location>
        <begin position="299"/>
        <end position="316"/>
    </location>
</feature>
<accession>W4JP53</accession>
<dbReference type="GO" id="GO:0022857">
    <property type="term" value="F:transmembrane transporter activity"/>
    <property type="evidence" value="ECO:0007669"/>
    <property type="project" value="InterPro"/>
</dbReference>
<feature type="transmembrane region" description="Helical" evidence="4">
    <location>
        <begin position="388"/>
        <end position="410"/>
    </location>
</feature>
<name>W4JP53_HETIT</name>
<feature type="transmembrane region" description="Helical" evidence="4">
    <location>
        <begin position="257"/>
        <end position="279"/>
    </location>
</feature>
<dbReference type="Proteomes" id="UP000030671">
    <property type="component" value="Unassembled WGS sequence"/>
</dbReference>
<dbReference type="InParanoid" id="W4JP53"/>
<protein>
    <submittedName>
        <fullName evidence="6">MFS monocarboxylate transporter</fullName>
    </submittedName>
</protein>
<dbReference type="InterPro" id="IPR036259">
    <property type="entry name" value="MFS_trans_sf"/>
</dbReference>
<dbReference type="HOGENOM" id="CLU_001265_1_1_1"/>
<dbReference type="InterPro" id="IPR011701">
    <property type="entry name" value="MFS"/>
</dbReference>
<comment type="subcellular location">
    <subcellularLocation>
        <location evidence="1">Membrane</location>
        <topology evidence="1">Multi-pass membrane protein</topology>
    </subcellularLocation>
</comment>
<proteinExistence type="inferred from homology"/>
<comment type="similarity">
    <text evidence="2">Belongs to the major facilitator superfamily. Monocarboxylate porter (TC 2.A.1.13) family.</text>
</comment>
<feature type="transmembrane region" description="Helical" evidence="4">
    <location>
        <begin position="47"/>
        <end position="69"/>
    </location>
</feature>
<dbReference type="InterPro" id="IPR050327">
    <property type="entry name" value="Proton-linked_MCT"/>
</dbReference>
<feature type="transmembrane region" description="Helical" evidence="4">
    <location>
        <begin position="208"/>
        <end position="228"/>
    </location>
</feature>
<keyword evidence="7" id="KW-1185">Reference proteome</keyword>
<reference evidence="6 7" key="1">
    <citation type="journal article" date="2012" name="New Phytol.">
        <title>Insight into trade-off between wood decay and parasitism from the genome of a fungal forest pathogen.</title>
        <authorList>
            <person name="Olson A."/>
            <person name="Aerts A."/>
            <person name="Asiegbu F."/>
            <person name="Belbahri L."/>
            <person name="Bouzid O."/>
            <person name="Broberg A."/>
            <person name="Canback B."/>
            <person name="Coutinho P.M."/>
            <person name="Cullen D."/>
            <person name="Dalman K."/>
            <person name="Deflorio G."/>
            <person name="van Diepen L.T."/>
            <person name="Dunand C."/>
            <person name="Duplessis S."/>
            <person name="Durling M."/>
            <person name="Gonthier P."/>
            <person name="Grimwood J."/>
            <person name="Fossdal C.G."/>
            <person name="Hansson D."/>
            <person name="Henrissat B."/>
            <person name="Hietala A."/>
            <person name="Himmelstrand K."/>
            <person name="Hoffmeister D."/>
            <person name="Hogberg N."/>
            <person name="James T.Y."/>
            <person name="Karlsson M."/>
            <person name="Kohler A."/>
            <person name="Kues U."/>
            <person name="Lee Y.H."/>
            <person name="Lin Y.C."/>
            <person name="Lind M."/>
            <person name="Lindquist E."/>
            <person name="Lombard V."/>
            <person name="Lucas S."/>
            <person name="Lunden K."/>
            <person name="Morin E."/>
            <person name="Murat C."/>
            <person name="Park J."/>
            <person name="Raffaello T."/>
            <person name="Rouze P."/>
            <person name="Salamov A."/>
            <person name="Schmutz J."/>
            <person name="Solheim H."/>
            <person name="Stahlberg J."/>
            <person name="Velez H."/>
            <person name="de Vries R.P."/>
            <person name="Wiebenga A."/>
            <person name="Woodward S."/>
            <person name="Yakovlev I."/>
            <person name="Garbelotto M."/>
            <person name="Martin F."/>
            <person name="Grigoriev I.V."/>
            <person name="Stenlid J."/>
        </authorList>
    </citation>
    <scope>NUCLEOTIDE SEQUENCE [LARGE SCALE GENOMIC DNA]</scope>
    <source>
        <strain evidence="6 7">TC 32-1</strain>
    </source>
</reference>
<organism evidence="6 7">
    <name type="scientific">Heterobasidion irregulare (strain TC 32-1)</name>
    <dbReference type="NCBI Taxonomy" id="747525"/>
    <lineage>
        <taxon>Eukaryota</taxon>
        <taxon>Fungi</taxon>
        <taxon>Dikarya</taxon>
        <taxon>Basidiomycota</taxon>
        <taxon>Agaricomycotina</taxon>
        <taxon>Agaricomycetes</taxon>
        <taxon>Russulales</taxon>
        <taxon>Bondarzewiaceae</taxon>
        <taxon>Heterobasidion</taxon>
        <taxon>Heterobasidion annosum species complex</taxon>
    </lineage>
</organism>
<dbReference type="Pfam" id="PF07690">
    <property type="entry name" value="MFS_1"/>
    <property type="match status" value="1"/>
</dbReference>
<evidence type="ECO:0000256" key="4">
    <source>
        <dbReference type="SAM" id="Phobius"/>
    </source>
</evidence>
<dbReference type="EMBL" id="KI925466">
    <property type="protein sequence ID" value="ETW75337.1"/>
    <property type="molecule type" value="Genomic_DNA"/>
</dbReference>
<dbReference type="PROSITE" id="PS50850">
    <property type="entry name" value="MFS"/>
    <property type="match status" value="1"/>
</dbReference>
<feature type="transmembrane region" description="Helical" evidence="4">
    <location>
        <begin position="416"/>
        <end position="439"/>
    </location>
</feature>
<dbReference type="PANTHER" id="PTHR11360:SF234">
    <property type="entry name" value="MFS-TYPE TRANSPORTER DBAD-RELATED"/>
    <property type="match status" value="1"/>
</dbReference>
<dbReference type="KEGG" id="hir:HETIRDRAFT_67748"/>
<gene>
    <name evidence="6" type="ORF">HETIRDRAFT_67748</name>
</gene>
<feature type="transmembrane region" description="Helical" evidence="4">
    <location>
        <begin position="116"/>
        <end position="135"/>
    </location>
</feature>
<evidence type="ECO:0000256" key="2">
    <source>
        <dbReference type="ARBA" id="ARBA00006727"/>
    </source>
</evidence>
<dbReference type="AlphaFoldDB" id="W4JP53"/>